<sequence length="282" mass="30389">MQGQRSGEGASGVAPFAETHRSFVNTWECDDNAHLNVQFYFKRFDEAARLFAGMRGGRIDGPLPRTRHVRYHSELHAGAITRTRSGVIADGPFEGHTVHLIDNLVAGKLAASAIDAPGEISSHDFLVPAEAVQNAIPRGVDAVPATPMTGEEMLARGGLISQRTIVAPAECDAAGDFMEQLYVGRFTDAAPHVWEQAGVGIALIQERKLGRVALEMKITHHTPARAGEGLVLYSLPSRSGGKTLHLRHELVRLGDEEPLVTGEVVAVLLDLATRRTVAMPSE</sequence>
<dbReference type="InterPro" id="IPR029069">
    <property type="entry name" value="HotDog_dom_sf"/>
</dbReference>
<keyword evidence="2" id="KW-1185">Reference proteome</keyword>
<gene>
    <name evidence="1" type="ORF">BSQ44_19650</name>
</gene>
<dbReference type="STRING" id="1670800.BSQ44_19650"/>
<dbReference type="Proteomes" id="UP000182840">
    <property type="component" value="Chromosome"/>
</dbReference>
<reference evidence="2" key="1">
    <citation type="submission" date="2016-11" db="EMBL/GenBank/DDBJ databases">
        <title>Mesorhizobium oceanicum sp. nov., isolated from deep seawater in South China Sea.</title>
        <authorList>
            <person name="Fu G.-Y."/>
        </authorList>
    </citation>
    <scope>NUCLEOTIDE SEQUENCE [LARGE SCALE GENOMIC DNA]</scope>
    <source>
        <strain evidence="2">B7</strain>
    </source>
</reference>
<organism evidence="1 2">
    <name type="scientific">Aquibium oceanicum</name>
    <dbReference type="NCBI Taxonomy" id="1670800"/>
    <lineage>
        <taxon>Bacteria</taxon>
        <taxon>Pseudomonadati</taxon>
        <taxon>Pseudomonadota</taxon>
        <taxon>Alphaproteobacteria</taxon>
        <taxon>Hyphomicrobiales</taxon>
        <taxon>Phyllobacteriaceae</taxon>
        <taxon>Aquibium</taxon>
    </lineage>
</organism>
<dbReference type="Pfam" id="PF13279">
    <property type="entry name" value="4HBT_2"/>
    <property type="match status" value="1"/>
</dbReference>
<dbReference type="CDD" id="cd00586">
    <property type="entry name" value="4HBT"/>
    <property type="match status" value="1"/>
</dbReference>
<protein>
    <submittedName>
        <fullName evidence="1">Uncharacterized protein</fullName>
    </submittedName>
</protein>
<dbReference type="OrthoDB" id="7597365at2"/>
<evidence type="ECO:0000313" key="1">
    <source>
        <dbReference type="EMBL" id="APH73340.1"/>
    </source>
</evidence>
<dbReference type="Gene3D" id="3.10.129.10">
    <property type="entry name" value="Hotdog Thioesterase"/>
    <property type="match status" value="2"/>
</dbReference>
<name>A0A1L3SVD4_9HYPH</name>
<dbReference type="EMBL" id="CP018171">
    <property type="protein sequence ID" value="APH73340.1"/>
    <property type="molecule type" value="Genomic_DNA"/>
</dbReference>
<dbReference type="AlphaFoldDB" id="A0A1L3SVD4"/>
<proteinExistence type="predicted"/>
<accession>A0A1L3SVD4</accession>
<evidence type="ECO:0000313" key="2">
    <source>
        <dbReference type="Proteomes" id="UP000182840"/>
    </source>
</evidence>
<dbReference type="SUPFAM" id="SSF54637">
    <property type="entry name" value="Thioesterase/thiol ester dehydrase-isomerase"/>
    <property type="match status" value="2"/>
</dbReference>
<dbReference type="KEGG" id="meso:BSQ44_19650"/>
<dbReference type="RefSeq" id="WP_072606811.1">
    <property type="nucleotide sequence ID" value="NZ_CP018171.1"/>
</dbReference>